<sequence length="182" mass="18607">MFAKMAQRTNTRRAVRAVCFAAAAAALSSVAAPLFTGGFLADGAQSRAPAPARAALRSRFQAGGFQAQFEGEPAGIASFVSSFRAFGCAAVLAVAVLAQGGVAKAQEREGIPSGNAKGDPNLAFSSLLPNPGGKSLLSELNDPTFGKVTYTESPADKNFKTRKAGKATMNEVLNGGLATLPK</sequence>
<protein>
    <submittedName>
        <fullName evidence="1">Uncharacterized protein</fullName>
    </submittedName>
</protein>
<reference evidence="1" key="1">
    <citation type="submission" date="2021-02" db="EMBL/GenBank/DDBJ databases">
        <authorList>
            <person name="Dougan E. K."/>
            <person name="Rhodes N."/>
            <person name="Thang M."/>
            <person name="Chan C."/>
        </authorList>
    </citation>
    <scope>NUCLEOTIDE SEQUENCE</scope>
</reference>
<organism evidence="1 2">
    <name type="scientific">Polarella glacialis</name>
    <name type="common">Dinoflagellate</name>
    <dbReference type="NCBI Taxonomy" id="89957"/>
    <lineage>
        <taxon>Eukaryota</taxon>
        <taxon>Sar</taxon>
        <taxon>Alveolata</taxon>
        <taxon>Dinophyceae</taxon>
        <taxon>Suessiales</taxon>
        <taxon>Suessiaceae</taxon>
        <taxon>Polarella</taxon>
    </lineage>
</organism>
<proteinExistence type="predicted"/>
<accession>A0A813I3M3</accession>
<dbReference type="EMBL" id="CAJNNW010003616">
    <property type="protein sequence ID" value="CAE8645558.1"/>
    <property type="molecule type" value="Genomic_DNA"/>
</dbReference>
<dbReference type="Proteomes" id="UP000626109">
    <property type="component" value="Unassembled WGS sequence"/>
</dbReference>
<evidence type="ECO:0000313" key="1">
    <source>
        <dbReference type="EMBL" id="CAE8645558.1"/>
    </source>
</evidence>
<comment type="caution">
    <text evidence="1">The sequence shown here is derived from an EMBL/GenBank/DDBJ whole genome shotgun (WGS) entry which is preliminary data.</text>
</comment>
<gene>
    <name evidence="1" type="ORF">PGLA2088_LOCUS4004</name>
</gene>
<name>A0A813I3M3_POLGL</name>
<dbReference type="AlphaFoldDB" id="A0A813I3M3"/>
<evidence type="ECO:0000313" key="2">
    <source>
        <dbReference type="Proteomes" id="UP000626109"/>
    </source>
</evidence>